<dbReference type="Pfam" id="PF02230">
    <property type="entry name" value="Abhydrolase_2"/>
    <property type="match status" value="1"/>
</dbReference>
<evidence type="ECO:0000313" key="7">
    <source>
        <dbReference type="Proteomes" id="UP000324832"/>
    </source>
</evidence>
<dbReference type="PANTHER" id="PTHR10655:SF17">
    <property type="entry name" value="LYSOPHOSPHOLIPASE-LIKE PROTEIN 1"/>
    <property type="match status" value="1"/>
</dbReference>
<proteinExistence type="inferred from homology"/>
<dbReference type="InterPro" id="IPR003140">
    <property type="entry name" value="PLipase/COase/thioEstase"/>
</dbReference>
<dbReference type="AlphaFoldDB" id="A0A5E4PMC4"/>
<evidence type="ECO:0000259" key="5">
    <source>
        <dbReference type="Pfam" id="PF02230"/>
    </source>
</evidence>
<accession>A0A5E4PMC4</accession>
<comment type="similarity">
    <text evidence="1">Belongs to the AB hydrolase superfamily. AB hydrolase 2 family.</text>
</comment>
<gene>
    <name evidence="6" type="ORF">LSINAPIS_LOCUS79</name>
</gene>
<dbReference type="EMBL" id="FZQP02000002">
    <property type="protein sequence ID" value="VVC86218.1"/>
    <property type="molecule type" value="Genomic_DNA"/>
</dbReference>
<dbReference type="GO" id="GO:0005737">
    <property type="term" value="C:cytoplasm"/>
    <property type="evidence" value="ECO:0007669"/>
    <property type="project" value="TreeGrafter"/>
</dbReference>
<dbReference type="GO" id="GO:0052689">
    <property type="term" value="F:carboxylic ester hydrolase activity"/>
    <property type="evidence" value="ECO:0007669"/>
    <property type="project" value="TreeGrafter"/>
</dbReference>
<dbReference type="EC" id="3.1.2.22" evidence="2"/>
<dbReference type="Proteomes" id="UP000324832">
    <property type="component" value="Unassembled WGS sequence"/>
</dbReference>
<reference evidence="6 7" key="1">
    <citation type="submission" date="2017-07" db="EMBL/GenBank/DDBJ databases">
        <authorList>
            <person name="Talla V."/>
            <person name="Backstrom N."/>
        </authorList>
    </citation>
    <scope>NUCLEOTIDE SEQUENCE [LARGE SCALE GENOMIC DNA]</scope>
</reference>
<dbReference type="InterPro" id="IPR050565">
    <property type="entry name" value="LYPA1-2/EST-like"/>
</dbReference>
<sequence>MFCKLYIFLSIFSIFSIISIVSSLKMSRLGALHCIKNTAAQNTGTVIFFHGSGASGGHMKEWVQIMADNFSFPHLKILFPTAPLQPYTPAGGAMTNVWFDRLDIKPTVPEATQSLAKINADIKYLIKKENEAGIPTNRIIVGGFSMGGALAFHIAYNWEPNVAGCFAFSSFLNENSAVYEKLKENNDKVPPLLQIHGNSDDLVHFSWGENTFSQLKSLGVPGEFHVLDKLGHSINRRGLNLIKAWINKHLPEI</sequence>
<dbReference type="InterPro" id="IPR029058">
    <property type="entry name" value="AB_hydrolase_fold"/>
</dbReference>
<dbReference type="GO" id="GO:0008474">
    <property type="term" value="F:palmitoyl-(protein) hydrolase activity"/>
    <property type="evidence" value="ECO:0007669"/>
    <property type="project" value="UniProtKB-EC"/>
</dbReference>
<organism evidence="6 7">
    <name type="scientific">Leptidea sinapis</name>
    <dbReference type="NCBI Taxonomy" id="189913"/>
    <lineage>
        <taxon>Eukaryota</taxon>
        <taxon>Metazoa</taxon>
        <taxon>Ecdysozoa</taxon>
        <taxon>Arthropoda</taxon>
        <taxon>Hexapoda</taxon>
        <taxon>Insecta</taxon>
        <taxon>Pterygota</taxon>
        <taxon>Neoptera</taxon>
        <taxon>Endopterygota</taxon>
        <taxon>Lepidoptera</taxon>
        <taxon>Glossata</taxon>
        <taxon>Ditrysia</taxon>
        <taxon>Papilionoidea</taxon>
        <taxon>Pieridae</taxon>
        <taxon>Dismorphiinae</taxon>
        <taxon>Leptidea</taxon>
    </lineage>
</organism>
<keyword evidence="4" id="KW-0472">Membrane</keyword>
<keyword evidence="7" id="KW-1185">Reference proteome</keyword>
<evidence type="ECO:0000313" key="6">
    <source>
        <dbReference type="EMBL" id="VVC86218.1"/>
    </source>
</evidence>
<dbReference type="PANTHER" id="PTHR10655">
    <property type="entry name" value="LYSOPHOSPHOLIPASE-RELATED"/>
    <property type="match status" value="1"/>
</dbReference>
<evidence type="ECO:0000256" key="2">
    <source>
        <dbReference type="ARBA" id="ARBA00012423"/>
    </source>
</evidence>
<name>A0A5E4PMC4_9NEOP</name>
<evidence type="ECO:0000256" key="4">
    <source>
        <dbReference type="SAM" id="Phobius"/>
    </source>
</evidence>
<protein>
    <recommendedName>
        <fullName evidence="2">palmitoyl-protein hydrolase</fullName>
        <ecNumber evidence="2">3.1.2.22</ecNumber>
    </recommendedName>
</protein>
<feature type="domain" description="Phospholipase/carboxylesterase/thioesterase" evidence="5">
    <location>
        <begin position="35"/>
        <end position="249"/>
    </location>
</feature>
<dbReference type="Gene3D" id="3.40.50.1820">
    <property type="entry name" value="alpha/beta hydrolase"/>
    <property type="match status" value="1"/>
</dbReference>
<keyword evidence="4" id="KW-0812">Transmembrane</keyword>
<dbReference type="SUPFAM" id="SSF53474">
    <property type="entry name" value="alpha/beta-Hydrolases"/>
    <property type="match status" value="1"/>
</dbReference>
<keyword evidence="3" id="KW-0378">Hydrolase</keyword>
<keyword evidence="4" id="KW-1133">Transmembrane helix</keyword>
<feature type="transmembrane region" description="Helical" evidence="4">
    <location>
        <begin position="6"/>
        <end position="24"/>
    </location>
</feature>
<evidence type="ECO:0000256" key="1">
    <source>
        <dbReference type="ARBA" id="ARBA00006499"/>
    </source>
</evidence>
<evidence type="ECO:0000256" key="3">
    <source>
        <dbReference type="ARBA" id="ARBA00022801"/>
    </source>
</evidence>